<evidence type="ECO:0000256" key="10">
    <source>
        <dbReference type="ARBA" id="ARBA00022908"/>
    </source>
</evidence>
<evidence type="ECO:0000256" key="14">
    <source>
        <dbReference type="ARBA" id="ARBA00023172"/>
    </source>
</evidence>
<dbReference type="PROSITE" id="PS50878">
    <property type="entry name" value="RT_POL"/>
    <property type="match status" value="1"/>
</dbReference>
<dbReference type="InterPro" id="IPR041588">
    <property type="entry name" value="Integrase_H2C2"/>
</dbReference>
<dbReference type="InterPro" id="IPR021109">
    <property type="entry name" value="Peptidase_aspartic_dom_sf"/>
</dbReference>
<dbReference type="SUPFAM" id="SSF56672">
    <property type="entry name" value="DNA/RNA polymerases"/>
    <property type="match status" value="1"/>
</dbReference>
<reference evidence="21" key="1">
    <citation type="journal article" date="2005" name="Nature">
        <title>The map-based sequence of the rice genome.</title>
        <authorList>
            <consortium name="International rice genome sequencing project (IRGSP)"/>
            <person name="Matsumoto T."/>
            <person name="Wu J."/>
            <person name="Kanamori H."/>
            <person name="Katayose Y."/>
            <person name="Fujisawa M."/>
            <person name="Namiki N."/>
            <person name="Mizuno H."/>
            <person name="Yamamoto K."/>
            <person name="Antonio B.A."/>
            <person name="Baba T."/>
            <person name="Sakata K."/>
            <person name="Nagamura Y."/>
            <person name="Aoki H."/>
            <person name="Arikawa K."/>
            <person name="Arita K."/>
            <person name="Bito T."/>
            <person name="Chiden Y."/>
            <person name="Fujitsuka N."/>
            <person name="Fukunaka R."/>
            <person name="Hamada M."/>
            <person name="Harada C."/>
            <person name="Hayashi A."/>
            <person name="Hijishita S."/>
            <person name="Honda M."/>
            <person name="Hosokawa S."/>
            <person name="Ichikawa Y."/>
            <person name="Idonuma A."/>
            <person name="Iijima M."/>
            <person name="Ikeda M."/>
            <person name="Ikeno M."/>
            <person name="Ito K."/>
            <person name="Ito S."/>
            <person name="Ito T."/>
            <person name="Ito Y."/>
            <person name="Ito Y."/>
            <person name="Iwabuchi A."/>
            <person name="Kamiya K."/>
            <person name="Karasawa W."/>
            <person name="Kurita K."/>
            <person name="Katagiri S."/>
            <person name="Kikuta A."/>
            <person name="Kobayashi H."/>
            <person name="Kobayashi N."/>
            <person name="Machita K."/>
            <person name="Maehara T."/>
            <person name="Masukawa M."/>
            <person name="Mizubayashi T."/>
            <person name="Mukai Y."/>
            <person name="Nagasaki H."/>
            <person name="Nagata Y."/>
            <person name="Naito S."/>
            <person name="Nakashima M."/>
            <person name="Nakama Y."/>
            <person name="Nakamichi Y."/>
            <person name="Nakamura M."/>
            <person name="Meguro A."/>
            <person name="Negishi M."/>
            <person name="Ohta I."/>
            <person name="Ohta T."/>
            <person name="Okamoto M."/>
            <person name="Ono N."/>
            <person name="Saji S."/>
            <person name="Sakaguchi M."/>
            <person name="Sakai K."/>
            <person name="Shibata M."/>
            <person name="Shimokawa T."/>
            <person name="Song J."/>
            <person name="Takazaki Y."/>
            <person name="Terasawa K."/>
            <person name="Tsugane M."/>
            <person name="Tsuji K."/>
            <person name="Ueda S."/>
            <person name="Waki K."/>
            <person name="Yamagata H."/>
            <person name="Yamamoto M."/>
            <person name="Yamamoto S."/>
            <person name="Yamane H."/>
            <person name="Yoshiki S."/>
            <person name="Yoshihara R."/>
            <person name="Yukawa K."/>
            <person name="Zhong H."/>
            <person name="Yano M."/>
            <person name="Yuan Q."/>
            <person name="Ouyang S."/>
            <person name="Liu J."/>
            <person name="Jones K.M."/>
            <person name="Gansberger K."/>
            <person name="Moffat K."/>
            <person name="Hill J."/>
            <person name="Bera J."/>
            <person name="Fadrosh D."/>
            <person name="Jin S."/>
            <person name="Johri S."/>
            <person name="Kim M."/>
            <person name="Overton L."/>
            <person name="Reardon M."/>
            <person name="Tsitrin T."/>
            <person name="Vuong H."/>
            <person name="Weaver B."/>
            <person name="Ciecko A."/>
            <person name="Tallon L."/>
            <person name="Jackson J."/>
            <person name="Pai G."/>
            <person name="Aken S.V."/>
            <person name="Utterback T."/>
            <person name="Reidmuller S."/>
            <person name="Feldblyum T."/>
            <person name="Hsiao J."/>
            <person name="Zismann V."/>
            <person name="Iobst S."/>
            <person name="de Vazeille A.R."/>
            <person name="Buell C.R."/>
            <person name="Ying K."/>
            <person name="Li Y."/>
            <person name="Lu T."/>
            <person name="Huang Y."/>
            <person name="Zhao Q."/>
            <person name="Feng Q."/>
            <person name="Zhang L."/>
            <person name="Zhu J."/>
            <person name="Weng Q."/>
            <person name="Mu J."/>
            <person name="Lu Y."/>
            <person name="Fan D."/>
            <person name="Liu Y."/>
            <person name="Guan J."/>
            <person name="Zhang Y."/>
            <person name="Yu S."/>
            <person name="Liu X."/>
            <person name="Zhang Y."/>
            <person name="Hong G."/>
            <person name="Han B."/>
            <person name="Choisne N."/>
            <person name="Demange N."/>
            <person name="Orjeda G."/>
            <person name="Samain S."/>
            <person name="Cattolico L."/>
            <person name="Pelletier E."/>
            <person name="Couloux A."/>
            <person name="Segurens B."/>
            <person name="Wincker P."/>
            <person name="D'Hont A."/>
            <person name="Scarpelli C."/>
            <person name="Weissenbach J."/>
            <person name="Salanoubat M."/>
            <person name="Quetier F."/>
            <person name="Yu Y."/>
            <person name="Kim H.R."/>
            <person name="Rambo T."/>
            <person name="Currie J."/>
            <person name="Collura K."/>
            <person name="Luo M."/>
            <person name="Yang T."/>
            <person name="Ammiraju J.S.S."/>
            <person name="Engler F."/>
            <person name="Soderlund C."/>
            <person name="Wing R.A."/>
            <person name="Palmer L.E."/>
            <person name="de la Bastide M."/>
            <person name="Spiegel L."/>
            <person name="Nascimento L."/>
            <person name="Zutavern T."/>
            <person name="O'Shaughnessy A."/>
            <person name="Dike S."/>
            <person name="Dedhia N."/>
            <person name="Preston R."/>
            <person name="Balija V."/>
            <person name="McCombie W.R."/>
            <person name="Chow T."/>
            <person name="Chen H."/>
            <person name="Chung M."/>
            <person name="Chen C."/>
            <person name="Shaw J."/>
            <person name="Wu H."/>
            <person name="Hsiao K."/>
            <person name="Chao Y."/>
            <person name="Chu M."/>
            <person name="Cheng C."/>
            <person name="Hour A."/>
            <person name="Lee P."/>
            <person name="Lin S."/>
            <person name="Lin Y."/>
            <person name="Liou J."/>
            <person name="Liu S."/>
            <person name="Hsing Y."/>
            <person name="Raghuvanshi S."/>
            <person name="Mohanty A."/>
            <person name="Bharti A.K."/>
            <person name="Gaur A."/>
            <person name="Gupta V."/>
            <person name="Kumar D."/>
            <person name="Ravi V."/>
            <person name="Vij S."/>
            <person name="Kapur A."/>
            <person name="Khurana P."/>
            <person name="Khurana P."/>
            <person name="Khurana J.P."/>
            <person name="Tyagi A.K."/>
            <person name="Gaikwad K."/>
            <person name="Singh A."/>
            <person name="Dalal V."/>
            <person name="Srivastava S."/>
            <person name="Dixit A."/>
            <person name="Pal A.K."/>
            <person name="Ghazi I.A."/>
            <person name="Yadav M."/>
            <person name="Pandit A."/>
            <person name="Bhargava A."/>
            <person name="Sureshbabu K."/>
            <person name="Batra K."/>
            <person name="Sharma T.R."/>
            <person name="Mohapatra T."/>
            <person name="Singh N.K."/>
            <person name="Messing J."/>
            <person name="Nelson A.B."/>
            <person name="Fuks G."/>
            <person name="Kavchok S."/>
            <person name="Keizer G."/>
            <person name="Linton E."/>
            <person name="Llaca V."/>
            <person name="Song R."/>
            <person name="Tanyolac B."/>
            <person name="Young S."/>
            <person name="Ho-Il K."/>
            <person name="Hahn J.H."/>
            <person name="Sangsakoo G."/>
            <person name="Vanavichit A."/>
            <person name="de Mattos Luiz.A.T."/>
            <person name="Zimmer P.D."/>
            <person name="Malone G."/>
            <person name="Dellagostin O."/>
            <person name="de Oliveira A.C."/>
            <person name="Bevan M."/>
            <person name="Bancroft I."/>
            <person name="Minx P."/>
            <person name="Cordum H."/>
            <person name="Wilson R."/>
            <person name="Cheng Z."/>
            <person name="Jin W."/>
            <person name="Jiang J."/>
            <person name="Leong S.A."/>
            <person name="Iwama H."/>
            <person name="Gojobori T."/>
            <person name="Itoh T."/>
            <person name="Niimura Y."/>
            <person name="Fujii Y."/>
            <person name="Habara T."/>
            <person name="Sakai H."/>
            <person name="Sato Y."/>
            <person name="Wilson G."/>
            <person name="Kumar K."/>
            <person name="McCouch S."/>
            <person name="Juretic N."/>
            <person name="Hoen D."/>
            <person name="Wright S."/>
            <person name="Bruskiewich R."/>
            <person name="Bureau T."/>
            <person name="Miyao A."/>
            <person name="Hirochika H."/>
            <person name="Nishikawa T."/>
            <person name="Kadowaki K."/>
            <person name="Sugiura M."/>
            <person name="Burr B."/>
            <person name="Sasaki T."/>
        </authorList>
    </citation>
    <scope>NUCLEOTIDE SEQUENCE [LARGE SCALE GENOMIC DNA]</scope>
    <source>
        <strain evidence="21">cv. Nipponbare</strain>
    </source>
</reference>
<dbReference type="EMBL" id="AL731599">
    <property type="protein sequence ID" value="CAE05537.2"/>
    <property type="molecule type" value="Genomic_DNA"/>
</dbReference>
<dbReference type="Pfam" id="PF17919">
    <property type="entry name" value="RT_RNaseH_2"/>
    <property type="match status" value="1"/>
</dbReference>
<dbReference type="InterPro" id="IPR043502">
    <property type="entry name" value="DNA/RNA_pol_sf"/>
</dbReference>
<evidence type="ECO:0000256" key="16">
    <source>
        <dbReference type="SAM" id="Coils"/>
    </source>
</evidence>
<evidence type="ECO:0000256" key="15">
    <source>
        <dbReference type="ARBA" id="ARBA00023268"/>
    </source>
</evidence>
<evidence type="ECO:0000256" key="6">
    <source>
        <dbReference type="ARBA" id="ARBA00022750"/>
    </source>
</evidence>
<keyword evidence="9" id="KW-0460">Magnesium</keyword>
<evidence type="ECO:0000256" key="5">
    <source>
        <dbReference type="ARBA" id="ARBA00022723"/>
    </source>
</evidence>
<proteinExistence type="predicted"/>
<dbReference type="Pfam" id="PF08284">
    <property type="entry name" value="RVP_2"/>
    <property type="match status" value="1"/>
</dbReference>
<name>Q7XKR0_ORYSJ</name>
<dbReference type="InterPro" id="IPR050951">
    <property type="entry name" value="Retrovirus_Pol_polyprotein"/>
</dbReference>
<keyword evidence="16" id="KW-0175">Coiled coil</keyword>
<dbReference type="Pfam" id="PF17921">
    <property type="entry name" value="Integrase_H2C2"/>
    <property type="match status" value="1"/>
</dbReference>
<keyword evidence="7" id="KW-0255">Endonuclease</keyword>
<dbReference type="PROSITE" id="PS50994">
    <property type="entry name" value="INTEGRASE"/>
    <property type="match status" value="1"/>
</dbReference>
<dbReference type="Gene3D" id="3.10.10.10">
    <property type="entry name" value="HIV Type 1 Reverse Transcriptase, subunit A, domain 1"/>
    <property type="match status" value="1"/>
</dbReference>
<evidence type="ECO:0000313" key="21">
    <source>
        <dbReference type="Proteomes" id="UP000000763"/>
    </source>
</evidence>
<dbReference type="InterPro" id="IPR041577">
    <property type="entry name" value="RT_RNaseH_2"/>
</dbReference>
<evidence type="ECO:0000259" key="19">
    <source>
        <dbReference type="PROSITE" id="PS50994"/>
    </source>
</evidence>
<evidence type="ECO:0000256" key="4">
    <source>
        <dbReference type="ARBA" id="ARBA00022722"/>
    </source>
</evidence>
<evidence type="ECO:0000256" key="11">
    <source>
        <dbReference type="ARBA" id="ARBA00022918"/>
    </source>
</evidence>
<feature type="domain" description="Integrase catalytic" evidence="19">
    <location>
        <begin position="1005"/>
        <end position="1109"/>
    </location>
</feature>
<sequence>MGEIKGLLSSICASMSSQGPEFGGTAGASTSGIARGAAGLAASAAATVSNTTTVAGSSSVPPGFSPQPNTAGVQTGAGAMPLTSGAQLNPVNAGSMTSTVTIPSFLPRNTQGAMTSVGNVNFQIEPNTVNPSFGPVFTTATRTHVLPEGRNFNFPERESQEDVGMNHYGIDTNQPWRYPTRQPGGTAVGIGAGMPNPGGDRFTEANAHEAVELLQNAKQTGYWYAKVYEKASIAKRLSYQSGFNRNKPQFQPAQSSGTRFVNQKNTTQGVEKEKKTCWYCKEPWNYQHKCKVGKVVHMMEEVEEEEEPQETQEENGETGYQTAPRRRAVALVDSGSTNSFMNYDFAIKSGCEILEAGNRRILVAGGGMISSSTKTEQLSYTVQGHPFERVFQLIPLKGFDVILGADWIYDHSPISLDLKQRVLWVTCKGQQVKFVDHTLPQGKIMIKAGKFGKMLDKGIMGFFIEVLSKTEEKKEETIIPEQIAVLLQEFADVFADPKGLPPKRDCDHAIPLKVGAEPPSLRPYRVPHQQKNAMEEIIKELLDSKEIRPSLSPYSSPAVMVRKKDGNWRMCVDYRQLNAKTVKNKFPMPIIEDLLDELNGAKVLTKMDLRSGYHQIRMVEGDIPKTAFKTHMGHFEYLVMPFGLTNAPATFQALMNQIFGKLLRKCVLVFFDDILIYSRDLREHEQHLRIVLNILRSHKLFAKRSKCTFAVGSIEYLGHIVSGEGVATKPNKIQDVLDWPVPKNVSKLRGFLGLTGYYRRFVKGYGTICRPLHDLLKKNSYQWGVEQQKAFDNLKEVMTSCPVLALPNFNQPFVLETDACGTGIGAVVVIRTDQQSLKFMATQRLTEGIQHKLLMKLMEFDYSIEYKKGKENKAADALSRRDTDGDKCLAITLVYPAWVEDVKNSYMGDEKYAMLVTGEELNEGAEGFTLQSGLLRYKNRIYVGQSTDIRQRLLQSFHNSTFGGHSGMKVTYHKLKKIFYWPKMKKDVDRQMTECPTCQIAKPDIFILHGMPVAIVSDRDRIFTSELFQNVFKAMGTALRFSTSYHPQSDGQTEREPKEWYKWLPTAEWWYNTSYHTSLQVTPYEAMYGVTPPQIGERAIPGNVSEEARVTVQQREDMLARLKENLAKAQTRIKKFADRLRSERQFELGDMVYLKMQPYRHNAFGLRGSLKLRAKFYGPFRVLEKIGKVAYKLQLPEEANIHPVFHVSQLKKHVGRPLFHTLDLEDKVWLKGKGLSEVEISEITEEKFRDN</sequence>
<dbReference type="SUPFAM" id="SSF50630">
    <property type="entry name" value="Acid proteases"/>
    <property type="match status" value="1"/>
</dbReference>
<dbReference type="InterPro" id="IPR012337">
    <property type="entry name" value="RNaseH-like_sf"/>
</dbReference>
<dbReference type="GO" id="GO:0015074">
    <property type="term" value="P:DNA integration"/>
    <property type="evidence" value="ECO:0007669"/>
    <property type="project" value="UniProtKB-KW"/>
</dbReference>
<keyword evidence="4" id="KW-0540">Nuclease</keyword>
<dbReference type="GO" id="GO:0006508">
    <property type="term" value="P:proteolysis"/>
    <property type="evidence" value="ECO:0007669"/>
    <property type="project" value="UniProtKB-KW"/>
</dbReference>
<dbReference type="PANTHER" id="PTHR37984:SF5">
    <property type="entry name" value="PROTEIN NYNRIN-LIKE"/>
    <property type="match status" value="1"/>
</dbReference>
<dbReference type="GO" id="GO:0046872">
    <property type="term" value="F:metal ion binding"/>
    <property type="evidence" value="ECO:0007669"/>
    <property type="project" value="UniProtKB-KW"/>
</dbReference>
<dbReference type="Pfam" id="PF00078">
    <property type="entry name" value="RVT_1"/>
    <property type="match status" value="1"/>
</dbReference>
<dbReference type="Proteomes" id="UP000000763">
    <property type="component" value="Chromosome 4"/>
</dbReference>
<dbReference type="InterPro" id="IPR001584">
    <property type="entry name" value="Integrase_cat-core"/>
</dbReference>
<dbReference type="Gene3D" id="2.40.70.10">
    <property type="entry name" value="Acid Proteases"/>
    <property type="match status" value="1"/>
</dbReference>
<keyword evidence="2" id="KW-0808">Transferase</keyword>
<dbReference type="FunFam" id="3.10.10.10:FF:000007">
    <property type="entry name" value="Retrovirus-related Pol polyprotein from transposon 17.6-like Protein"/>
    <property type="match status" value="1"/>
</dbReference>
<keyword evidence="11" id="KW-0695">RNA-directed DNA polymerase</keyword>
<keyword evidence="12" id="KW-0239">DNA-directed DNA polymerase</keyword>
<keyword evidence="3" id="KW-0548">Nucleotidyltransferase</keyword>
<keyword evidence="5" id="KW-0479">Metal-binding</keyword>
<evidence type="ECO:0000256" key="9">
    <source>
        <dbReference type="ARBA" id="ARBA00022842"/>
    </source>
</evidence>
<evidence type="ECO:0000256" key="1">
    <source>
        <dbReference type="ARBA" id="ARBA00022670"/>
    </source>
</evidence>
<feature type="coiled-coil region" evidence="16">
    <location>
        <begin position="1105"/>
        <end position="1139"/>
    </location>
</feature>
<dbReference type="InterPro" id="IPR056924">
    <property type="entry name" value="SH3_Tf2-1"/>
</dbReference>
<evidence type="ECO:0000256" key="8">
    <source>
        <dbReference type="ARBA" id="ARBA00022801"/>
    </source>
</evidence>
<gene>
    <name evidence="20" type="primary">OSJNBa0053B21.11</name>
</gene>
<evidence type="ECO:0000256" key="13">
    <source>
        <dbReference type="ARBA" id="ARBA00023125"/>
    </source>
</evidence>
<dbReference type="GO" id="GO:0003887">
    <property type="term" value="F:DNA-directed DNA polymerase activity"/>
    <property type="evidence" value="ECO:0007669"/>
    <property type="project" value="UniProtKB-KW"/>
</dbReference>
<evidence type="ECO:0000256" key="17">
    <source>
        <dbReference type="SAM" id="MobiDB-lite"/>
    </source>
</evidence>
<dbReference type="InterPro" id="IPR043128">
    <property type="entry name" value="Rev_trsase/Diguanyl_cyclase"/>
</dbReference>
<dbReference type="SUPFAM" id="SSF53098">
    <property type="entry name" value="Ribonuclease H-like"/>
    <property type="match status" value="1"/>
</dbReference>
<dbReference type="Gene3D" id="3.30.70.270">
    <property type="match status" value="2"/>
</dbReference>
<keyword evidence="10" id="KW-0229">DNA integration</keyword>
<feature type="region of interest" description="Disordered" evidence="17">
    <location>
        <begin position="301"/>
        <end position="322"/>
    </location>
</feature>
<evidence type="ECO:0000313" key="20">
    <source>
        <dbReference type="EMBL" id="CAE05537.2"/>
    </source>
</evidence>
<evidence type="ECO:0000256" key="7">
    <source>
        <dbReference type="ARBA" id="ARBA00022759"/>
    </source>
</evidence>
<dbReference type="GO" id="GO:0003964">
    <property type="term" value="F:RNA-directed DNA polymerase activity"/>
    <property type="evidence" value="ECO:0007669"/>
    <property type="project" value="UniProtKB-KW"/>
</dbReference>
<feature type="compositionally biased region" description="Acidic residues" evidence="17">
    <location>
        <begin position="301"/>
        <end position="316"/>
    </location>
</feature>
<keyword evidence="1" id="KW-0645">Protease</keyword>
<dbReference type="AlphaFoldDB" id="Q7XKR0"/>
<dbReference type="PANTHER" id="PTHR37984">
    <property type="entry name" value="PROTEIN CBG26694"/>
    <property type="match status" value="1"/>
</dbReference>
<dbReference type="CDD" id="cd01647">
    <property type="entry name" value="RT_LTR"/>
    <property type="match status" value="1"/>
</dbReference>
<feature type="region of interest" description="Disordered" evidence="17">
    <location>
        <begin position="56"/>
        <end position="86"/>
    </location>
</feature>
<dbReference type="GO" id="GO:0004519">
    <property type="term" value="F:endonuclease activity"/>
    <property type="evidence" value="ECO:0007669"/>
    <property type="project" value="UniProtKB-KW"/>
</dbReference>
<evidence type="ECO:0000259" key="18">
    <source>
        <dbReference type="PROSITE" id="PS50878"/>
    </source>
</evidence>
<dbReference type="Gene3D" id="3.30.420.10">
    <property type="entry name" value="Ribonuclease H-like superfamily/Ribonuclease H"/>
    <property type="match status" value="1"/>
</dbReference>
<dbReference type="GO" id="GO:0003677">
    <property type="term" value="F:DNA binding"/>
    <property type="evidence" value="ECO:0007669"/>
    <property type="project" value="UniProtKB-KW"/>
</dbReference>
<keyword evidence="13" id="KW-0238">DNA-binding</keyword>
<reference evidence="21" key="2">
    <citation type="journal article" date="2008" name="Nucleic Acids Res.">
        <title>The rice annotation project database (RAP-DB): 2008 update.</title>
        <authorList>
            <consortium name="The rice annotation project (RAP)"/>
        </authorList>
    </citation>
    <scope>GENOME REANNOTATION</scope>
    <source>
        <strain evidence="21">cv. Nipponbare</strain>
    </source>
</reference>
<organism evidence="20 21">
    <name type="scientific">Oryza sativa subsp. japonica</name>
    <name type="common">Rice</name>
    <dbReference type="NCBI Taxonomy" id="39947"/>
    <lineage>
        <taxon>Eukaryota</taxon>
        <taxon>Viridiplantae</taxon>
        <taxon>Streptophyta</taxon>
        <taxon>Embryophyta</taxon>
        <taxon>Tracheophyta</taxon>
        <taxon>Spermatophyta</taxon>
        <taxon>Magnoliopsida</taxon>
        <taxon>Liliopsida</taxon>
        <taxon>Poales</taxon>
        <taxon>Poaceae</taxon>
        <taxon>BOP clade</taxon>
        <taxon>Oryzoideae</taxon>
        <taxon>Oryzeae</taxon>
        <taxon>Oryzinae</taxon>
        <taxon>Oryza</taxon>
        <taxon>Oryza sativa</taxon>
    </lineage>
</organism>
<feature type="domain" description="Reverse transcriptase" evidence="18">
    <location>
        <begin position="542"/>
        <end position="721"/>
    </location>
</feature>
<keyword evidence="14" id="KW-0233">DNA recombination</keyword>
<keyword evidence="15" id="KW-0511">Multifunctional enzyme</keyword>
<evidence type="ECO:0000256" key="3">
    <source>
        <dbReference type="ARBA" id="ARBA00022695"/>
    </source>
</evidence>
<dbReference type="GO" id="GO:0004190">
    <property type="term" value="F:aspartic-type endopeptidase activity"/>
    <property type="evidence" value="ECO:0007669"/>
    <property type="project" value="UniProtKB-KW"/>
</dbReference>
<evidence type="ECO:0000256" key="12">
    <source>
        <dbReference type="ARBA" id="ARBA00022932"/>
    </source>
</evidence>
<protein>
    <submittedName>
        <fullName evidence="20">OSJNBa0053B21.11 protein</fullName>
    </submittedName>
</protein>
<accession>Q7XKR0</accession>
<keyword evidence="6" id="KW-0064">Aspartyl protease</keyword>
<dbReference type="InterPro" id="IPR000477">
    <property type="entry name" value="RT_dom"/>
</dbReference>
<evidence type="ECO:0000256" key="2">
    <source>
        <dbReference type="ARBA" id="ARBA00022679"/>
    </source>
</evidence>
<keyword evidence="8" id="KW-0378">Hydrolase</keyword>
<dbReference type="CDD" id="cd00303">
    <property type="entry name" value="retropepsin_like"/>
    <property type="match status" value="1"/>
</dbReference>
<dbReference type="InterPro" id="IPR036397">
    <property type="entry name" value="RNaseH_sf"/>
</dbReference>
<dbReference type="Pfam" id="PF24626">
    <property type="entry name" value="SH3_Tf2-1"/>
    <property type="match status" value="1"/>
</dbReference>
<dbReference type="FunFam" id="3.30.70.270:FF:000020">
    <property type="entry name" value="Transposon Tf2-6 polyprotein-like Protein"/>
    <property type="match status" value="1"/>
</dbReference>
<dbReference type="GO" id="GO:0006310">
    <property type="term" value="P:DNA recombination"/>
    <property type="evidence" value="ECO:0007669"/>
    <property type="project" value="UniProtKB-KW"/>
</dbReference>